<feature type="repeat" description="RCC1" evidence="1">
    <location>
        <begin position="252"/>
        <end position="313"/>
    </location>
</feature>
<sequence>MFRPTSVTVRACSRPLARPQISANRFAAARRNLHSRQTTRTFLGQNGKVFGGAVVGTIAATATILVFSGKPSVVHADAPTVNVAAHDAKRSAQHAQIQHSLSNPGVYAWGDNSGGVIDPTTNQTTIKRPIRLHFFDNKLLRDLALSTGVGAAVDDQGNVLLWGRGYSADSVTPEVTLKGKDIKQVQLSDDMVLALSKNGTLYKFPISKELQLKNNTPEISYHQMKPDNLGYFEKIQEISTGADHVAVLTNKGRVFSAAVSYHFPDRGQLGVPGIRWETRSKTEPIDKLHEVKGLQNITQIASGDFHTIALEKSGRVFSFGDNRHGQCGVDFNYQTPHREEAEEIKLSELYPLKTSLKVTKISAGGLNSFFIVDVDDGVKPGVHVLGCGTGINGSLGNGLWTHSQGPPTKLKALSDSFEYDEKLGKMVPIRLSTINTGATHSAAIMGNKTVVGSVDSDFGRDVLWWGCNEHYQLGTGKRTNSNVPVYIGALDPNVVPPATTAEFTGSPSRGRSNQDDRTSGVIGRVEPIDSGRTSSKEQVHRFQLAPKAKTKSGQMAEQAIVCGRGNTAVFMKCA</sequence>
<dbReference type="GO" id="GO:0034551">
    <property type="term" value="P:mitochondrial respiratory chain complex III assembly"/>
    <property type="evidence" value="ECO:0007669"/>
    <property type="project" value="TreeGrafter"/>
</dbReference>
<feature type="region of interest" description="Disordered" evidence="2">
    <location>
        <begin position="498"/>
        <end position="538"/>
    </location>
</feature>
<protein>
    <submittedName>
        <fullName evidence="3">RCC1/BLIP-II</fullName>
    </submittedName>
</protein>
<dbReference type="InterPro" id="IPR053245">
    <property type="entry name" value="MitoProcess-Associated"/>
</dbReference>
<reference evidence="3 4" key="1">
    <citation type="submission" date="2019-04" db="EMBL/GenBank/DDBJ databases">
        <title>Comparative genomics and transcriptomics to analyze fruiting body development in filamentous ascomycetes.</title>
        <authorList>
            <consortium name="DOE Joint Genome Institute"/>
            <person name="Lutkenhaus R."/>
            <person name="Traeger S."/>
            <person name="Breuer J."/>
            <person name="Kuo A."/>
            <person name="Lipzen A."/>
            <person name="Pangilinan J."/>
            <person name="Dilworth D."/>
            <person name="Sandor L."/>
            <person name="Poggeler S."/>
            <person name="Barry K."/>
            <person name="Grigoriev I.V."/>
            <person name="Nowrousian M."/>
        </authorList>
    </citation>
    <scope>NUCLEOTIDE SEQUENCE [LARGE SCALE GENOMIC DNA]</scope>
    <source>
        <strain evidence="3 4">CBS 389.68</strain>
    </source>
</reference>
<evidence type="ECO:0000256" key="2">
    <source>
        <dbReference type="SAM" id="MobiDB-lite"/>
    </source>
</evidence>
<dbReference type="Pfam" id="PF13540">
    <property type="entry name" value="RCC1_2"/>
    <property type="match status" value="1"/>
</dbReference>
<dbReference type="AlphaFoldDB" id="A0A4S2N1U5"/>
<dbReference type="FunCoup" id="A0A4S2N1U5">
    <property type="interactions" value="16"/>
</dbReference>
<dbReference type="PROSITE" id="PS00626">
    <property type="entry name" value="RCC1_2"/>
    <property type="match status" value="1"/>
</dbReference>
<gene>
    <name evidence="3" type="ORF">EX30DRAFT_339294</name>
</gene>
<dbReference type="PROSITE" id="PS50012">
    <property type="entry name" value="RCC1_3"/>
    <property type="match status" value="2"/>
</dbReference>
<dbReference type="GO" id="GO:0005743">
    <property type="term" value="C:mitochondrial inner membrane"/>
    <property type="evidence" value="ECO:0007669"/>
    <property type="project" value="TreeGrafter"/>
</dbReference>
<feature type="compositionally biased region" description="Polar residues" evidence="2">
    <location>
        <begin position="501"/>
        <end position="511"/>
    </location>
</feature>
<dbReference type="STRING" id="341454.A0A4S2N1U5"/>
<dbReference type="PRINTS" id="PR00633">
    <property type="entry name" value="RCCNDNSATION"/>
</dbReference>
<organism evidence="3 4">
    <name type="scientific">Ascodesmis nigricans</name>
    <dbReference type="NCBI Taxonomy" id="341454"/>
    <lineage>
        <taxon>Eukaryota</taxon>
        <taxon>Fungi</taxon>
        <taxon>Dikarya</taxon>
        <taxon>Ascomycota</taxon>
        <taxon>Pezizomycotina</taxon>
        <taxon>Pezizomycetes</taxon>
        <taxon>Pezizales</taxon>
        <taxon>Ascodesmidaceae</taxon>
        <taxon>Ascodesmis</taxon>
    </lineage>
</organism>
<dbReference type="OrthoDB" id="10256179at2759"/>
<feature type="compositionally biased region" description="Basic and acidic residues" evidence="2">
    <location>
        <begin position="526"/>
        <end position="538"/>
    </location>
</feature>
<dbReference type="InterPro" id="IPR000408">
    <property type="entry name" value="Reg_chr_condens"/>
</dbReference>
<proteinExistence type="predicted"/>
<evidence type="ECO:0000256" key="1">
    <source>
        <dbReference type="PROSITE-ProRule" id="PRU00235"/>
    </source>
</evidence>
<dbReference type="Proteomes" id="UP000298138">
    <property type="component" value="Unassembled WGS sequence"/>
</dbReference>
<dbReference type="PANTHER" id="PTHR47563:SF1">
    <property type="entry name" value="PROTEIN FMP25, MITOCHONDRIAL"/>
    <property type="match status" value="1"/>
</dbReference>
<evidence type="ECO:0000313" key="3">
    <source>
        <dbReference type="EMBL" id="TGZ83060.1"/>
    </source>
</evidence>
<evidence type="ECO:0000313" key="4">
    <source>
        <dbReference type="Proteomes" id="UP000298138"/>
    </source>
</evidence>
<dbReference type="PANTHER" id="PTHR47563">
    <property type="entry name" value="PROTEIN FMP25, MITOCHONDRIAL"/>
    <property type="match status" value="1"/>
</dbReference>
<name>A0A4S2N1U5_9PEZI</name>
<dbReference type="Pfam" id="PF00415">
    <property type="entry name" value="RCC1"/>
    <property type="match status" value="1"/>
</dbReference>
<dbReference type="InParanoid" id="A0A4S2N1U5"/>
<dbReference type="InterPro" id="IPR009091">
    <property type="entry name" value="RCC1/BLIP-II"/>
</dbReference>
<dbReference type="Gene3D" id="2.130.10.30">
    <property type="entry name" value="Regulator of chromosome condensation 1/beta-lactamase-inhibitor protein II"/>
    <property type="match status" value="1"/>
</dbReference>
<accession>A0A4S2N1U5</accession>
<dbReference type="EMBL" id="ML220114">
    <property type="protein sequence ID" value="TGZ83060.1"/>
    <property type="molecule type" value="Genomic_DNA"/>
</dbReference>
<dbReference type="SUPFAM" id="SSF50985">
    <property type="entry name" value="RCC1/BLIP-II"/>
    <property type="match status" value="1"/>
</dbReference>
<keyword evidence="4" id="KW-1185">Reference proteome</keyword>
<feature type="repeat" description="RCC1" evidence="1">
    <location>
        <begin position="314"/>
        <end position="374"/>
    </location>
</feature>